<dbReference type="Proteomes" id="UP000016887">
    <property type="component" value="Chromosome"/>
</dbReference>
<evidence type="ECO:0000256" key="2">
    <source>
        <dbReference type="SAM" id="Phobius"/>
    </source>
</evidence>
<reference evidence="3 4" key="1">
    <citation type="journal article" date="2013" name="Appl. Environ. Microbiol.">
        <title>Variation of the Virus-Related Elements within Syntenic Genomes of the Hyperthermophilic Archaeon Aeropyrum.</title>
        <authorList>
            <person name="Daifuku T."/>
            <person name="Yoshida T."/>
            <person name="Kitamura T."/>
            <person name="Kawaichi S."/>
            <person name="Inoue T."/>
            <person name="Nomura K."/>
            <person name="Yoshida Y."/>
            <person name="Kuno S."/>
            <person name="Sako Y."/>
        </authorList>
    </citation>
    <scope>NUCLEOTIDE SEQUENCE [LARGE SCALE GENOMIC DNA]</scope>
    <source>
        <strain evidence="3 4">SY1</strain>
    </source>
</reference>
<dbReference type="KEGG" id="acj:ACAM_0122"/>
<feature type="compositionally biased region" description="Low complexity" evidence="1">
    <location>
        <begin position="184"/>
        <end position="193"/>
    </location>
</feature>
<feature type="transmembrane region" description="Helical" evidence="2">
    <location>
        <begin position="12"/>
        <end position="34"/>
    </location>
</feature>
<dbReference type="STRING" id="1198449.ACAM_0122"/>
<keyword evidence="2" id="KW-1133">Transmembrane helix</keyword>
<dbReference type="eggNOG" id="arCOG14837">
    <property type="taxonomic scope" value="Archaea"/>
</dbReference>
<dbReference type="AlphaFoldDB" id="U3TAY9"/>
<feature type="transmembrane region" description="Helical" evidence="2">
    <location>
        <begin position="40"/>
        <end position="58"/>
    </location>
</feature>
<keyword evidence="4" id="KW-1185">Reference proteome</keyword>
<accession>U3TAY9</accession>
<name>U3TAY9_9CREN</name>
<gene>
    <name evidence="3" type="ORF">ACAM_0122</name>
</gene>
<evidence type="ECO:0000256" key="1">
    <source>
        <dbReference type="SAM" id="MobiDB-lite"/>
    </source>
</evidence>
<dbReference type="EMBL" id="AP012489">
    <property type="protein sequence ID" value="BAN89591.1"/>
    <property type="molecule type" value="Genomic_DNA"/>
</dbReference>
<protein>
    <submittedName>
        <fullName evidence="3">Uncharacterized protein</fullName>
    </submittedName>
</protein>
<feature type="region of interest" description="Disordered" evidence="1">
    <location>
        <begin position="172"/>
        <end position="193"/>
    </location>
</feature>
<evidence type="ECO:0000313" key="3">
    <source>
        <dbReference type="EMBL" id="BAN89591.1"/>
    </source>
</evidence>
<evidence type="ECO:0000313" key="4">
    <source>
        <dbReference type="Proteomes" id="UP000016887"/>
    </source>
</evidence>
<sequence>MRLRCSILYRMALAALAVVDVIVTILLVTLGYILGSSLGFFIAGLTAALTAVGLWMVYRDLARMARTVIRVEDSVGKVSCYRLGEALLWEEGGGFACYSPPYNRLAKARLGEVLETRVPGITGPGFVCATPLEVEEVQFSGGRSGYRVKGVIAVLTPEGKIAVGRGELDYVGEPGDEDLRPNSRRASSSAASV</sequence>
<proteinExistence type="predicted"/>
<keyword evidence="2" id="KW-0472">Membrane</keyword>
<keyword evidence="2" id="KW-0812">Transmembrane</keyword>
<organism evidence="3 4">
    <name type="scientific">Aeropyrum camini SY1 = JCM 12091</name>
    <dbReference type="NCBI Taxonomy" id="1198449"/>
    <lineage>
        <taxon>Archaea</taxon>
        <taxon>Thermoproteota</taxon>
        <taxon>Thermoprotei</taxon>
        <taxon>Desulfurococcales</taxon>
        <taxon>Desulfurococcaceae</taxon>
        <taxon>Aeropyrum</taxon>
    </lineage>
</organism>